<evidence type="ECO:0000256" key="1">
    <source>
        <dbReference type="ARBA" id="ARBA00008520"/>
    </source>
</evidence>
<name>B7JYW9_RIPO1</name>
<sequence length="422" mass="48199">MSRLFQLIWQRSRLYSLFLASFLILLTGCQLNLFEQPSLMRGRLLIYHPFQGENGIIFENFLDNFEQLYPEVQLLSEYIREDRLSQQFISKSRAGLGATVLIDFARHIPQLVKSNSIQPLEDKNIDTSRFLSSNIIQSRYQGKIYGIPLVSQVRVLCYNLAKLQPNSNTQDPILTQPPFGLEGLLTRAKKGYSVGMVSSFEDTFWGLGIFGAKFFDNQGFINPQLEGWGKWLEWLKKAETQPNFILSRNREILHEAFAKGKLTYYVCNSDEIGDLKNILKENLQIVFLPGEPDHPATPLLYTIVMMVNNSASLHETELALQWAQFMTNPEQQLKALIGSLNFIPTNQKISVNQQLLPIEATLHKQSKMALTIPIDSIEKILKIFQEGEIVYQKAMAGDLTSSQAVQELTDIIKTQLNFQTRN</sequence>
<dbReference type="eggNOG" id="COG2182">
    <property type="taxonomic scope" value="Bacteria"/>
</dbReference>
<gene>
    <name evidence="4" type="ordered locus">PCC8801_2009</name>
</gene>
<dbReference type="RefSeq" id="WP_012595316.1">
    <property type="nucleotide sequence ID" value="NC_011726.1"/>
</dbReference>
<dbReference type="GO" id="GO:1901982">
    <property type="term" value="F:maltose binding"/>
    <property type="evidence" value="ECO:0007669"/>
    <property type="project" value="TreeGrafter"/>
</dbReference>
<dbReference type="SUPFAM" id="SSF53850">
    <property type="entry name" value="Periplasmic binding protein-like II"/>
    <property type="match status" value="1"/>
</dbReference>
<organism evidence="4 5">
    <name type="scientific">Rippkaea orientalis (strain PCC 8801 / RF-1)</name>
    <name type="common">Cyanothece sp. (strain PCC 8801)</name>
    <dbReference type="NCBI Taxonomy" id="41431"/>
    <lineage>
        <taxon>Bacteria</taxon>
        <taxon>Bacillati</taxon>
        <taxon>Cyanobacteriota</taxon>
        <taxon>Cyanophyceae</taxon>
        <taxon>Oscillatoriophycideae</taxon>
        <taxon>Chroococcales</taxon>
        <taxon>Aphanothecaceae</taxon>
        <taxon>Rippkaea</taxon>
        <taxon>Rippkaea orientalis</taxon>
    </lineage>
</organism>
<dbReference type="PANTHER" id="PTHR30061">
    <property type="entry name" value="MALTOSE-BINDING PERIPLASMIC PROTEIN"/>
    <property type="match status" value="1"/>
</dbReference>
<evidence type="ECO:0000256" key="3">
    <source>
        <dbReference type="ARBA" id="ARBA00022729"/>
    </source>
</evidence>
<dbReference type="PROSITE" id="PS51257">
    <property type="entry name" value="PROKAR_LIPOPROTEIN"/>
    <property type="match status" value="1"/>
</dbReference>
<evidence type="ECO:0000313" key="5">
    <source>
        <dbReference type="Proteomes" id="UP000008204"/>
    </source>
</evidence>
<protein>
    <submittedName>
        <fullName evidence="4">Extracellular solute-binding protein family 1</fullName>
    </submittedName>
</protein>
<dbReference type="HOGENOM" id="CLU_646909_0_0_3"/>
<dbReference type="InterPro" id="IPR006059">
    <property type="entry name" value="SBP"/>
</dbReference>
<dbReference type="Gene3D" id="3.40.190.10">
    <property type="entry name" value="Periplasmic binding protein-like II"/>
    <property type="match status" value="1"/>
</dbReference>
<dbReference type="GO" id="GO:0042956">
    <property type="term" value="P:maltodextrin transmembrane transport"/>
    <property type="evidence" value="ECO:0007669"/>
    <property type="project" value="TreeGrafter"/>
</dbReference>
<proteinExistence type="inferred from homology"/>
<dbReference type="AlphaFoldDB" id="B7JYW9"/>
<dbReference type="STRING" id="41431.PCC8801_2009"/>
<dbReference type="GO" id="GO:0055052">
    <property type="term" value="C:ATP-binding cassette (ABC) transporter complex, substrate-binding subunit-containing"/>
    <property type="evidence" value="ECO:0007669"/>
    <property type="project" value="TreeGrafter"/>
</dbReference>
<reference evidence="5" key="1">
    <citation type="journal article" date="2011" name="MBio">
        <title>Novel metabolic attributes of the genus Cyanothece, comprising a group of unicellular nitrogen-fixing Cyanobacteria.</title>
        <authorList>
            <person name="Bandyopadhyay A."/>
            <person name="Elvitigala T."/>
            <person name="Welsh E."/>
            <person name="Stockel J."/>
            <person name="Liberton M."/>
            <person name="Min H."/>
            <person name="Sherman L.A."/>
            <person name="Pakrasi H.B."/>
        </authorList>
    </citation>
    <scope>NUCLEOTIDE SEQUENCE [LARGE SCALE GENOMIC DNA]</scope>
    <source>
        <strain evidence="5">PCC 8801</strain>
    </source>
</reference>
<comment type="similarity">
    <text evidence="1">Belongs to the bacterial solute-binding protein 1 family.</text>
</comment>
<keyword evidence="3" id="KW-0732">Signal</keyword>
<dbReference type="EMBL" id="CP001287">
    <property type="protein sequence ID" value="ACK66046.1"/>
    <property type="molecule type" value="Genomic_DNA"/>
</dbReference>
<dbReference type="PANTHER" id="PTHR30061:SF50">
    <property type="entry name" value="MALTOSE_MALTODEXTRIN-BINDING PERIPLASMIC PROTEIN"/>
    <property type="match status" value="1"/>
</dbReference>
<evidence type="ECO:0000313" key="4">
    <source>
        <dbReference type="EMBL" id="ACK66046.1"/>
    </source>
</evidence>
<keyword evidence="2" id="KW-0813">Transport</keyword>
<dbReference type="GO" id="GO:0015768">
    <property type="term" value="P:maltose transport"/>
    <property type="evidence" value="ECO:0007669"/>
    <property type="project" value="TreeGrafter"/>
</dbReference>
<dbReference type="Pfam" id="PF13416">
    <property type="entry name" value="SBP_bac_8"/>
    <property type="match status" value="1"/>
</dbReference>
<dbReference type="OrthoDB" id="9766758at2"/>
<dbReference type="Proteomes" id="UP000008204">
    <property type="component" value="Chromosome"/>
</dbReference>
<keyword evidence="5" id="KW-1185">Reference proteome</keyword>
<dbReference type="KEGG" id="cyp:PCC8801_2009"/>
<evidence type="ECO:0000256" key="2">
    <source>
        <dbReference type="ARBA" id="ARBA00022448"/>
    </source>
</evidence>
<accession>B7JYW9</accession>